<comment type="caution">
    <text evidence="4">The sequence shown here is derived from an EMBL/GenBank/DDBJ whole genome shotgun (WGS) entry which is preliminary data.</text>
</comment>
<protein>
    <recommendedName>
        <fullName evidence="3">Protein kinase domain-containing protein</fullName>
    </recommendedName>
</protein>
<dbReference type="InterPro" id="IPR000719">
    <property type="entry name" value="Prot_kinase_dom"/>
</dbReference>
<dbReference type="Pfam" id="PF00069">
    <property type="entry name" value="Pkinase"/>
    <property type="match status" value="1"/>
</dbReference>
<dbReference type="Proteomes" id="UP001470230">
    <property type="component" value="Unassembled WGS sequence"/>
</dbReference>
<dbReference type="PROSITE" id="PS50011">
    <property type="entry name" value="PROTEIN_KINASE_DOM"/>
    <property type="match status" value="1"/>
</dbReference>
<feature type="compositionally biased region" description="Acidic residues" evidence="2">
    <location>
        <begin position="1148"/>
        <end position="1159"/>
    </location>
</feature>
<dbReference type="Gene3D" id="1.10.510.10">
    <property type="entry name" value="Transferase(Phosphotransferase) domain 1"/>
    <property type="match status" value="1"/>
</dbReference>
<proteinExistence type="predicted"/>
<evidence type="ECO:0000256" key="2">
    <source>
        <dbReference type="SAM" id="MobiDB-lite"/>
    </source>
</evidence>
<dbReference type="InterPro" id="IPR011009">
    <property type="entry name" value="Kinase-like_dom_sf"/>
</dbReference>
<feature type="domain" description="Protein kinase" evidence="3">
    <location>
        <begin position="831"/>
        <end position="1104"/>
    </location>
</feature>
<dbReference type="InterPro" id="IPR029071">
    <property type="entry name" value="Ubiquitin-like_domsf"/>
</dbReference>
<organism evidence="4 5">
    <name type="scientific">Tritrichomonas musculus</name>
    <dbReference type="NCBI Taxonomy" id="1915356"/>
    <lineage>
        <taxon>Eukaryota</taxon>
        <taxon>Metamonada</taxon>
        <taxon>Parabasalia</taxon>
        <taxon>Tritrichomonadida</taxon>
        <taxon>Tritrichomonadidae</taxon>
        <taxon>Tritrichomonas</taxon>
    </lineage>
</organism>
<evidence type="ECO:0000313" key="4">
    <source>
        <dbReference type="EMBL" id="KAK8884742.1"/>
    </source>
</evidence>
<keyword evidence="5" id="KW-1185">Reference proteome</keyword>
<dbReference type="EMBL" id="JAPFFF010000008">
    <property type="protein sequence ID" value="KAK8884742.1"/>
    <property type="molecule type" value="Genomic_DNA"/>
</dbReference>
<accession>A0ABR2K1B9</accession>
<feature type="coiled-coil region" evidence="1">
    <location>
        <begin position="574"/>
        <end position="601"/>
    </location>
</feature>
<evidence type="ECO:0000313" key="5">
    <source>
        <dbReference type="Proteomes" id="UP001470230"/>
    </source>
</evidence>
<feature type="region of interest" description="Disordered" evidence="2">
    <location>
        <begin position="1148"/>
        <end position="1170"/>
    </location>
</feature>
<dbReference type="SUPFAM" id="SSF54236">
    <property type="entry name" value="Ubiquitin-like"/>
    <property type="match status" value="1"/>
</dbReference>
<evidence type="ECO:0000259" key="3">
    <source>
        <dbReference type="PROSITE" id="PS50011"/>
    </source>
</evidence>
<reference evidence="4 5" key="1">
    <citation type="submission" date="2024-04" db="EMBL/GenBank/DDBJ databases">
        <title>Tritrichomonas musculus Genome.</title>
        <authorList>
            <person name="Alves-Ferreira E."/>
            <person name="Grigg M."/>
            <person name="Lorenzi H."/>
            <person name="Galac M."/>
        </authorList>
    </citation>
    <scope>NUCLEOTIDE SEQUENCE [LARGE SCALE GENOMIC DNA]</scope>
    <source>
        <strain evidence="4 5">EAF2021</strain>
    </source>
</reference>
<gene>
    <name evidence="4" type="ORF">M9Y10_043862</name>
</gene>
<evidence type="ECO:0000256" key="1">
    <source>
        <dbReference type="SAM" id="Coils"/>
    </source>
</evidence>
<dbReference type="SUPFAM" id="SSF56112">
    <property type="entry name" value="Protein kinase-like (PK-like)"/>
    <property type="match status" value="1"/>
</dbReference>
<keyword evidence="1" id="KW-0175">Coiled coil</keyword>
<dbReference type="InterPro" id="IPR050167">
    <property type="entry name" value="Ser_Thr_protein_kinase"/>
</dbReference>
<dbReference type="PANTHER" id="PTHR23257">
    <property type="entry name" value="SERINE-THREONINE PROTEIN KINASE"/>
    <property type="match status" value="1"/>
</dbReference>
<sequence>MFSDSIRVRAINIKKQHRYTDWIISGQLDMFTFKKQILKKSFVRMVHYKLTDFSFFGKNDKHIPSVDEMQESRNSAKDLFQQQYDNEIVYDIFKKYKITGFYYLALFLKLKIFINNDSQSKPLEMELNYDDNSYSNLINYISENCQCDPALIKVFVNNKNLDEVDQALDMKKYKEIGLIAYTFPIKVQFNYLGHKDNILLKYNQPLKSYISEIQKYGFKFQSEQIVFTHNGLNIPEDQPIHEILKESTSPVIINIEDFQPNKINIYVPFDYKNVEFKFDFDENDTIKILLSKIQNYFGISDDVFLTNGNRPIESNTKVTSFTEVLHPLLIHSKHKIVFKRSFVINGNSKILEINPTKRISNIIKQIAEDNCIDPSLVQLSYDKKVLNPNLYINNYFVPRNESITVEIKELTKFLKIFVFVFEEYCKEFKVGFLPNMMIRSIKMSKGFNDIIHNKDRINVFFSIQRKGRFLILVENKTFNDYGIKEDETITIYARSYKIFKYKEEQFPIDCHKSFKKIESSLIKYFKLTTNKFFIDHQGRICINNEDIDQYPNGEIFEIKDKQNLTFIIDYEGQCKITIENNKKVRDLLEELKKKNTKIDIRKIQLFNELDKPVNSNAYLYSLFSGNEENYIYKIQAKNTELFSFIMSNGKIFNEYLYPLMKIKDVKKELKNRNKKVNEESYFIFRGRIIDDNDLLSSIINEDDEPISIEEEIPDQIMITLKLKDEEKPLCQIAMVKGSTAYDLRYLAAQPIQVRDADQICLIANDNVLNDDDELIDEMEVIVDFDPNKNKQMNDETLYRTLCEFKKFNTSKFSTKLKEDQDFSISFNMKHLKVLDTIKETEKSLIYIVVDTKTKLLMCKKVLKVNNADFECFQKAFKECEILCSINHPSVCRALAADPSEPVKNESGENVTTLALYTEFLRYELKKCLSENKLDNTAKARIVCEIAHGFHCIHQKGLIHKNFNIENVMLNSKLQAKIIGFGHAYVYEYLANDYANGDIESLTKTMDKSQESMKYMSPELLSEGKIDYKTDVYSFGIVLYYIFYGSLSKITIGNKIDGKTIELPRPSPSMNQYCIDLIKKCTSFNPDDRPTFEEVLQSMKKNSFSFASDIDKTILTNRDHELLLLDSKCLSKRYDFSTILAAHECDNSTDDFSDDEDEDPFEKGNGTYEASADLPDTEYVFKFKEPNEEPFKLQLPKDVTVKDVKDKISERNNVAFEDITIFVGNQRLADFNILTALVIPKTVHYFTVKIVDLKVSIICYKIK</sequence>
<name>A0ABR2K1B9_9EUKA</name>